<dbReference type="PRINTS" id="PR00762">
    <property type="entry name" value="CLCHANNEL"/>
</dbReference>
<dbReference type="GO" id="GO:0006879">
    <property type="term" value="P:intracellular iron ion homeostasis"/>
    <property type="evidence" value="ECO:0007669"/>
    <property type="project" value="TreeGrafter"/>
</dbReference>
<dbReference type="GO" id="GO:0005886">
    <property type="term" value="C:plasma membrane"/>
    <property type="evidence" value="ECO:0007669"/>
    <property type="project" value="TreeGrafter"/>
</dbReference>
<keyword evidence="2 9" id="KW-0813">Transport</keyword>
<keyword evidence="6 9" id="KW-0472">Membrane</keyword>
<organism evidence="11 12">
    <name type="scientific">Candidozyma duobushaemuli</name>
    <dbReference type="NCBI Taxonomy" id="1231522"/>
    <lineage>
        <taxon>Eukaryota</taxon>
        <taxon>Fungi</taxon>
        <taxon>Dikarya</taxon>
        <taxon>Ascomycota</taxon>
        <taxon>Saccharomycotina</taxon>
        <taxon>Pichiomycetes</taxon>
        <taxon>Metschnikowiaceae</taxon>
        <taxon>Candidozyma</taxon>
    </lineage>
</organism>
<feature type="domain" description="CBS" evidence="10">
    <location>
        <begin position="561"/>
        <end position="622"/>
    </location>
</feature>
<protein>
    <recommendedName>
        <fullName evidence="9">Chloride channel protein</fullName>
    </recommendedName>
</protein>
<dbReference type="InterPro" id="IPR014743">
    <property type="entry name" value="Cl-channel_core"/>
</dbReference>
<keyword evidence="5 9" id="KW-0406">Ion transport</keyword>
<dbReference type="InterPro" id="IPR046342">
    <property type="entry name" value="CBS_dom_sf"/>
</dbReference>
<dbReference type="GO" id="GO:0005783">
    <property type="term" value="C:endoplasmic reticulum"/>
    <property type="evidence" value="ECO:0007669"/>
    <property type="project" value="TreeGrafter"/>
</dbReference>
<dbReference type="SMART" id="SM00116">
    <property type="entry name" value="CBS"/>
    <property type="match status" value="2"/>
</dbReference>
<evidence type="ECO:0000256" key="8">
    <source>
        <dbReference type="PROSITE-ProRule" id="PRU00703"/>
    </source>
</evidence>
<feature type="domain" description="CBS" evidence="10">
    <location>
        <begin position="643"/>
        <end position="698"/>
    </location>
</feature>
<gene>
    <name evidence="11" type="ORF">CXQ87_004249</name>
</gene>
<dbReference type="GO" id="GO:0006878">
    <property type="term" value="P:intracellular copper ion homeostasis"/>
    <property type="evidence" value="ECO:0007669"/>
    <property type="project" value="TreeGrafter"/>
</dbReference>
<keyword evidence="3 9" id="KW-0812">Transmembrane</keyword>
<evidence type="ECO:0000256" key="9">
    <source>
        <dbReference type="RuleBase" id="RU361221"/>
    </source>
</evidence>
<reference evidence="11 12" key="1">
    <citation type="submission" date="2017-12" db="EMBL/GenBank/DDBJ databases">
        <title>Genome Sequence of the Amphotericin B-resistant Candida duobushaemulonii strain, B09383.</title>
        <authorList>
            <person name="Chow N.A."/>
            <person name="Gade L."/>
            <person name="Batra D."/>
            <person name="Rowe L.A."/>
            <person name="Loparev V.N."/>
            <person name="Litvintseva A.P."/>
        </authorList>
    </citation>
    <scope>NUCLEOTIDE SEQUENCE [LARGE SCALE GENOMIC DNA]</scope>
    <source>
        <strain evidence="11 12">B09383</strain>
    </source>
</reference>
<dbReference type="GeneID" id="37004248"/>
<dbReference type="PROSITE" id="PS51371">
    <property type="entry name" value="CBS"/>
    <property type="match status" value="2"/>
</dbReference>
<comment type="caution">
    <text evidence="9">Lacks conserved residue(s) required for the propagation of feature annotation.</text>
</comment>
<evidence type="ECO:0000256" key="3">
    <source>
        <dbReference type="ARBA" id="ARBA00022692"/>
    </source>
</evidence>
<feature type="transmembrane region" description="Helical" evidence="9">
    <location>
        <begin position="174"/>
        <end position="196"/>
    </location>
</feature>
<evidence type="ECO:0000313" key="12">
    <source>
        <dbReference type="Proteomes" id="UP000244406"/>
    </source>
</evidence>
<keyword evidence="7 9" id="KW-0868">Chloride</keyword>
<dbReference type="PANTHER" id="PTHR45711">
    <property type="entry name" value="CHLORIDE CHANNEL PROTEIN"/>
    <property type="match status" value="1"/>
</dbReference>
<feature type="transmembrane region" description="Helical" evidence="9">
    <location>
        <begin position="236"/>
        <end position="260"/>
    </location>
</feature>
<dbReference type="VEuPathDB" id="FungiDB:CXQ87_004249"/>
<dbReference type="Gene3D" id="1.10.3080.10">
    <property type="entry name" value="Clc chloride channel"/>
    <property type="match status" value="1"/>
</dbReference>
<dbReference type="Pfam" id="PF00571">
    <property type="entry name" value="CBS"/>
    <property type="match status" value="2"/>
</dbReference>
<evidence type="ECO:0000313" key="11">
    <source>
        <dbReference type="EMBL" id="PVH16373.1"/>
    </source>
</evidence>
<dbReference type="InterPro" id="IPR000644">
    <property type="entry name" value="CBS_dom"/>
</dbReference>
<dbReference type="RefSeq" id="XP_025337313.1">
    <property type="nucleotide sequence ID" value="XM_025482695.1"/>
</dbReference>
<dbReference type="Pfam" id="PF00654">
    <property type="entry name" value="Voltage_CLC"/>
    <property type="match status" value="1"/>
</dbReference>
<comment type="subcellular location">
    <subcellularLocation>
        <location evidence="1 9">Membrane</location>
        <topology evidence="1 9">Multi-pass membrane protein</topology>
    </subcellularLocation>
</comment>
<evidence type="ECO:0000256" key="6">
    <source>
        <dbReference type="ARBA" id="ARBA00023136"/>
    </source>
</evidence>
<dbReference type="FunFam" id="1.10.3080.10:FF:000011">
    <property type="entry name" value="Chloride channel protein"/>
    <property type="match status" value="1"/>
</dbReference>
<evidence type="ECO:0000256" key="5">
    <source>
        <dbReference type="ARBA" id="ARBA00023065"/>
    </source>
</evidence>
<sequence length="738" mass="81753">MEGYEHIELRSKQTGEWLHQDKVRAVARYDDFVTIDWMDDELEEHRERLARKRPVTSWKQQIVQNARTWLVLMAMGIIIGFIASCLNVITAWLASMRLGYCSSNYYLSQGFCCWDQEEECDNWKPWSRFGFLRYLAYIFWSIVFSGIGAFIVRRFAPAAAGSGISEIKCIVSGFVMKGFLGWWTLAIKGLGLPLAIASGLSLGKEGPSVHYAVCVGNCIAKLFKKYRQSASKSREFLTATSAAGVAVAFGSPMGGVLFAMEEIASVFQLSTLWKSYVCALIAVATLSTLNPFRTGQLVLFEVSYHNTWHWFDLPFYALLGAFGGVYGVIVSKLNKRVAGFRKKYLVPYAIHEAVTLAIISAAFCYFNQFLKLDMTEVMQTLFNDCSTDSSHALCKPDSGKTTLFLSLIIATLGRSILTIVTYGCKVPAGIFVPSMAAGATFGRAIGIVVEKIYRAHPDSSMFGTCVPDQTCVIPGTYAFIGAGAALSGITHLTVTVAIIMFELTGAVRYIIPTMVAVTVTKLINDRFGQGGIADQMIVFNGLPYIDPKEEFRFDATVAEAMSTVTVIFTADRDYSIAQIQSILEKTPYRGYPVVMSEEAPEILGYVTRSDLDHVVRTHGNENECYFKSSPTPESSGVDMAGIINPAPFVVSIDCTLEYLMDIFVRLGPRHVLVQKDGLLVGSITRKDILRYEHTTHELHNPTTYDNLDAVVWSRFEMLGAYFSSAASRAGFQRVPNID</sequence>
<dbReference type="EMBL" id="PKFP01000004">
    <property type="protein sequence ID" value="PVH16373.1"/>
    <property type="molecule type" value="Genomic_DNA"/>
</dbReference>
<proteinExistence type="inferred from homology"/>
<dbReference type="PANTHER" id="PTHR45711:SF9">
    <property type="entry name" value="ANION_PROTON EXCHANGE TRANSPORTER GEF1"/>
    <property type="match status" value="1"/>
</dbReference>
<comment type="caution">
    <text evidence="11">The sequence shown here is derived from an EMBL/GenBank/DDBJ whole genome shotgun (WGS) entry which is preliminary data.</text>
</comment>
<feature type="transmembrane region" description="Helical" evidence="9">
    <location>
        <begin position="272"/>
        <end position="292"/>
    </location>
</feature>
<keyword evidence="4 9" id="KW-1133">Transmembrane helix</keyword>
<dbReference type="AlphaFoldDB" id="A0A2V1AGM8"/>
<name>A0A2V1AGM8_9ASCO</name>
<dbReference type="GO" id="GO:0005247">
    <property type="term" value="F:voltage-gated chloride channel activity"/>
    <property type="evidence" value="ECO:0007669"/>
    <property type="project" value="TreeGrafter"/>
</dbReference>
<dbReference type="Proteomes" id="UP000244406">
    <property type="component" value="Unassembled WGS sequence"/>
</dbReference>
<dbReference type="Gene3D" id="3.10.580.20">
    <property type="match status" value="1"/>
</dbReference>
<keyword evidence="8" id="KW-0129">CBS domain</keyword>
<evidence type="ECO:0000259" key="10">
    <source>
        <dbReference type="PROSITE" id="PS51371"/>
    </source>
</evidence>
<dbReference type="SUPFAM" id="SSF54631">
    <property type="entry name" value="CBS-domain pair"/>
    <property type="match status" value="1"/>
</dbReference>
<evidence type="ECO:0000256" key="2">
    <source>
        <dbReference type="ARBA" id="ARBA00022448"/>
    </source>
</evidence>
<dbReference type="GO" id="GO:0000324">
    <property type="term" value="C:fungal-type vacuole"/>
    <property type="evidence" value="ECO:0007669"/>
    <property type="project" value="TreeGrafter"/>
</dbReference>
<dbReference type="Gene3D" id="3.90.1280.20">
    <property type="match status" value="1"/>
</dbReference>
<dbReference type="GO" id="GO:0005794">
    <property type="term" value="C:Golgi apparatus"/>
    <property type="evidence" value="ECO:0007669"/>
    <property type="project" value="TreeGrafter"/>
</dbReference>
<feature type="transmembrane region" description="Helical" evidence="9">
    <location>
        <begin position="345"/>
        <end position="366"/>
    </location>
</feature>
<evidence type="ECO:0000256" key="4">
    <source>
        <dbReference type="ARBA" id="ARBA00022989"/>
    </source>
</evidence>
<keyword evidence="12" id="KW-1185">Reference proteome</keyword>
<dbReference type="InterPro" id="IPR001807">
    <property type="entry name" value="ClC"/>
</dbReference>
<accession>A0A2V1AGM8</accession>
<dbReference type="CDD" id="cd03684">
    <property type="entry name" value="ClC_3_like"/>
    <property type="match status" value="1"/>
</dbReference>
<dbReference type="GO" id="GO:0005769">
    <property type="term" value="C:early endosome"/>
    <property type="evidence" value="ECO:0007669"/>
    <property type="project" value="TreeGrafter"/>
</dbReference>
<feature type="transmembrane region" description="Helical" evidence="9">
    <location>
        <begin position="134"/>
        <end position="153"/>
    </location>
</feature>
<feature type="transmembrane region" description="Helical" evidence="9">
    <location>
        <begin position="69"/>
        <end position="94"/>
    </location>
</feature>
<feature type="transmembrane region" description="Helical" evidence="9">
    <location>
        <begin position="403"/>
        <end position="422"/>
    </location>
</feature>
<feature type="transmembrane region" description="Helical" evidence="9">
    <location>
        <begin position="313"/>
        <end position="333"/>
    </location>
</feature>
<dbReference type="CDD" id="cd04591">
    <property type="entry name" value="CBS_pair_voltage-gated_CLC_euk_bac"/>
    <property type="match status" value="1"/>
</dbReference>
<comment type="similarity">
    <text evidence="9">Belongs to the chloride channel (TC 2.A.49) family.</text>
</comment>
<dbReference type="SUPFAM" id="SSF81340">
    <property type="entry name" value="Clc chloride channel"/>
    <property type="match status" value="1"/>
</dbReference>
<evidence type="ECO:0000256" key="1">
    <source>
        <dbReference type="ARBA" id="ARBA00004141"/>
    </source>
</evidence>
<evidence type="ECO:0000256" key="7">
    <source>
        <dbReference type="ARBA" id="ARBA00023214"/>
    </source>
</evidence>